<dbReference type="Pfam" id="PF08284">
    <property type="entry name" value="RVP_2"/>
    <property type="match status" value="1"/>
</dbReference>
<proteinExistence type="predicted"/>
<accession>A0A803PTB5</accession>
<dbReference type="AlphaFoldDB" id="A0A803PTB5"/>
<organism evidence="1 2">
    <name type="scientific">Cannabis sativa</name>
    <name type="common">Hemp</name>
    <name type="synonym">Marijuana</name>
    <dbReference type="NCBI Taxonomy" id="3483"/>
    <lineage>
        <taxon>Eukaryota</taxon>
        <taxon>Viridiplantae</taxon>
        <taxon>Streptophyta</taxon>
        <taxon>Embryophyta</taxon>
        <taxon>Tracheophyta</taxon>
        <taxon>Spermatophyta</taxon>
        <taxon>Magnoliopsida</taxon>
        <taxon>eudicotyledons</taxon>
        <taxon>Gunneridae</taxon>
        <taxon>Pentapetalae</taxon>
        <taxon>rosids</taxon>
        <taxon>fabids</taxon>
        <taxon>Rosales</taxon>
        <taxon>Cannabaceae</taxon>
        <taxon>Cannabis</taxon>
    </lineage>
</organism>
<keyword evidence="2" id="KW-1185">Reference proteome</keyword>
<name>A0A803PTB5_CANSA</name>
<sequence>MANPCVSRVRDAQIQGAKETCFQCGLVGHFKKSPIEEGITETRGKTHSSSGIAITQMDAATSPFVVRGQLPINDSYYTVLFDFGATHSYVAS</sequence>
<evidence type="ECO:0000313" key="1">
    <source>
        <dbReference type="EnsemblPlants" id="cds.evm.model.06.1155"/>
    </source>
</evidence>
<reference evidence="1" key="2">
    <citation type="submission" date="2021-03" db="UniProtKB">
        <authorList>
            <consortium name="EnsemblPlants"/>
        </authorList>
    </citation>
    <scope>IDENTIFICATION</scope>
</reference>
<protein>
    <submittedName>
        <fullName evidence="1">Uncharacterized protein</fullName>
    </submittedName>
</protein>
<dbReference type="EnsemblPlants" id="evm.model.06.1155">
    <property type="protein sequence ID" value="cds.evm.model.06.1155"/>
    <property type="gene ID" value="evm.TU.06.1155"/>
</dbReference>
<evidence type="ECO:0000313" key="2">
    <source>
        <dbReference type="Proteomes" id="UP000596661"/>
    </source>
</evidence>
<dbReference type="Gramene" id="evm.model.06.1155">
    <property type="protein sequence ID" value="cds.evm.model.06.1155"/>
    <property type="gene ID" value="evm.TU.06.1155"/>
</dbReference>
<dbReference type="Proteomes" id="UP000596661">
    <property type="component" value="Chromosome 6"/>
</dbReference>
<reference evidence="1" key="1">
    <citation type="submission" date="2018-11" db="EMBL/GenBank/DDBJ databases">
        <authorList>
            <person name="Grassa J C."/>
        </authorList>
    </citation>
    <scope>NUCLEOTIDE SEQUENCE [LARGE SCALE GENOMIC DNA]</scope>
</reference>
<dbReference type="EMBL" id="UZAU01000593">
    <property type="status" value="NOT_ANNOTATED_CDS"/>
    <property type="molecule type" value="Genomic_DNA"/>
</dbReference>